<organism evidence="1 2">
    <name type="scientific">Rhabditophanes sp. KR3021</name>
    <dbReference type="NCBI Taxonomy" id="114890"/>
    <lineage>
        <taxon>Eukaryota</taxon>
        <taxon>Metazoa</taxon>
        <taxon>Ecdysozoa</taxon>
        <taxon>Nematoda</taxon>
        <taxon>Chromadorea</taxon>
        <taxon>Rhabditida</taxon>
        <taxon>Tylenchina</taxon>
        <taxon>Panagrolaimomorpha</taxon>
        <taxon>Strongyloidoidea</taxon>
        <taxon>Alloionematidae</taxon>
        <taxon>Rhabditophanes</taxon>
    </lineage>
</organism>
<name>A0AC35TZD7_9BILA</name>
<accession>A0AC35TZD7</accession>
<sequence>MVSLSESGSIGILNDAWIYNGRAKHMLVKSFSAFYALIIILFALVLELAQVYDTDTYEKTNSNVSKEHVLAQNKAKAIEESGNSLKNHIFGIYMYGGSLAIFFFFYIYLLFGKKANESAGLSSVSSETTLNIDQKSLESTSTSLHSRHVSHNRPSAGSMFERLGMVIFGIIGVVYYAFPLFIYAGKQNFLALKIVQDILSIIFFFIQMHFLFCNSNLNIKSHYYLARFGFMHLVATNIWTWIRYIMIEEAHMKHEIREMIQADNIYEHKLNSTFNKLLSSPTQLTEECDGAACLMETFGDIMYTCIVEYSLICAGITFSLWRNISYTHLNEDLAYVSRKQHIRIDCTNTTTGLFSGLAFFTATLTSTAAFYTFRLVHEGQKAVVLFNLTDLLQYSITIFVCCYAVWKMRFFQYSDLKSVSQTNQQFLDNLLLLLGVMGELLYSITGVVGLMGAKEFKALNILLIITHIVRLCQVGVQSCLLYIAMQLKAPSDKGLGKRNQPGKQLITFLIICNISMFLMNMLETGQVGASESIVNFYGKYSWVVLVRSFSPLTIFFRFHSAVCFVEVWKNVYSNK</sequence>
<reference evidence="2" key="1">
    <citation type="submission" date="2016-11" db="UniProtKB">
        <authorList>
            <consortium name="WormBaseParasite"/>
        </authorList>
    </citation>
    <scope>IDENTIFICATION</scope>
    <source>
        <strain evidence="2">KR3021</strain>
    </source>
</reference>
<evidence type="ECO:0000313" key="2">
    <source>
        <dbReference type="WBParaSite" id="RSKR_0000586500.1"/>
    </source>
</evidence>
<protein>
    <submittedName>
        <fullName evidence="2">Otopetrin-2</fullName>
    </submittedName>
</protein>
<evidence type="ECO:0000313" key="1">
    <source>
        <dbReference type="Proteomes" id="UP000095286"/>
    </source>
</evidence>
<dbReference type="Proteomes" id="UP000095286">
    <property type="component" value="Unplaced"/>
</dbReference>
<dbReference type="WBParaSite" id="RSKR_0000586500.1">
    <property type="protein sequence ID" value="RSKR_0000586500.1"/>
    <property type="gene ID" value="RSKR_0000586500"/>
</dbReference>
<proteinExistence type="predicted"/>